<evidence type="ECO:0000256" key="2">
    <source>
        <dbReference type="ARBA" id="ARBA00022723"/>
    </source>
</evidence>
<dbReference type="PANTHER" id="PTHR21281">
    <property type="entry name" value="CYTOCHROME B5 DOMAIN-CONTAINING PROTEIN 1"/>
    <property type="match status" value="1"/>
</dbReference>
<evidence type="ECO:0000313" key="4">
    <source>
        <dbReference type="EMBL" id="CAD2221117.1"/>
    </source>
</evidence>
<dbReference type="PANTHER" id="PTHR21281:SF0">
    <property type="entry name" value="CYTOCHROME B5 DOMAIN-CONTAINING PROTEIN 1"/>
    <property type="match status" value="1"/>
</dbReference>
<keyword evidence="3" id="KW-0408">Iron</keyword>
<evidence type="ECO:0000313" key="5">
    <source>
        <dbReference type="Proteomes" id="UP000515908"/>
    </source>
</evidence>
<protein>
    <recommendedName>
        <fullName evidence="6">Cytochrome b5-like Heme/Steroid binding domain containing protein</fullName>
    </recommendedName>
</protein>
<evidence type="ECO:0000256" key="3">
    <source>
        <dbReference type="ARBA" id="ARBA00023004"/>
    </source>
</evidence>
<accession>S9WIY6</accession>
<dbReference type="VEuPathDB" id="TriTrypDB:ADEAN_000864800"/>
<dbReference type="SUPFAM" id="SSF55856">
    <property type="entry name" value="Cytochrome b5-like heme/steroid binding domain"/>
    <property type="match status" value="1"/>
</dbReference>
<dbReference type="OrthoDB" id="260091at2759"/>
<dbReference type="Proteomes" id="UP000515908">
    <property type="component" value="Chromosome 19"/>
</dbReference>
<dbReference type="GO" id="GO:0046872">
    <property type="term" value="F:metal ion binding"/>
    <property type="evidence" value="ECO:0007669"/>
    <property type="project" value="UniProtKB-KW"/>
</dbReference>
<keyword evidence="2" id="KW-0479">Metal-binding</keyword>
<dbReference type="InterPro" id="IPR052320">
    <property type="entry name" value="Cytochrome_b5_domain"/>
</dbReference>
<dbReference type="AlphaFoldDB" id="S9WIY6"/>
<organism evidence="4 5">
    <name type="scientific">Angomonas deanei</name>
    <dbReference type="NCBI Taxonomy" id="59799"/>
    <lineage>
        <taxon>Eukaryota</taxon>
        <taxon>Discoba</taxon>
        <taxon>Euglenozoa</taxon>
        <taxon>Kinetoplastea</taxon>
        <taxon>Metakinetoplastina</taxon>
        <taxon>Trypanosomatida</taxon>
        <taxon>Trypanosomatidae</taxon>
        <taxon>Strigomonadinae</taxon>
        <taxon>Angomonas</taxon>
    </lineage>
</organism>
<proteinExistence type="predicted"/>
<evidence type="ECO:0000256" key="1">
    <source>
        <dbReference type="ARBA" id="ARBA00022617"/>
    </source>
</evidence>
<dbReference type="EMBL" id="LR877163">
    <property type="protein sequence ID" value="CAD2221117.1"/>
    <property type="molecule type" value="Genomic_DNA"/>
</dbReference>
<name>S9WIY6_9TRYP</name>
<reference evidence="4 5" key="1">
    <citation type="submission" date="2020-08" db="EMBL/GenBank/DDBJ databases">
        <authorList>
            <person name="Newling K."/>
            <person name="Davey J."/>
            <person name="Forrester S."/>
        </authorList>
    </citation>
    <scope>NUCLEOTIDE SEQUENCE [LARGE SCALE GENOMIC DNA]</scope>
    <source>
        <strain evidence="5">Crithidia deanei Carvalho (ATCC PRA-265)</strain>
    </source>
</reference>
<evidence type="ECO:0008006" key="6">
    <source>
        <dbReference type="Google" id="ProtNLM"/>
    </source>
</evidence>
<dbReference type="Gene3D" id="3.10.120.10">
    <property type="entry name" value="Cytochrome b5-like heme/steroid binding domain"/>
    <property type="match status" value="1"/>
</dbReference>
<keyword evidence="5" id="KW-1185">Reference proteome</keyword>
<keyword evidence="1" id="KW-0349">Heme</keyword>
<dbReference type="InterPro" id="IPR036400">
    <property type="entry name" value="Cyt_B5-like_heme/steroid_sf"/>
</dbReference>
<gene>
    <name evidence="4" type="ORF">ADEAN_000864800</name>
</gene>
<sequence>MVTRYFTPKEVNQHDSAEDAYVSLNKQVLDLSPLIQRYNKMAKFAHLTKPLVQVAGTDISHWWDAESNDLKTCVDIRTGMRTYAQPNGRFPHIPTLFPDSNIDLSYEEPWWKDPQYVIGELTNKTRQIRIINTLTGDEVQLEVCAEETLMDIFRERYIHINAHALSYTWKRLDPEPRELDMTLTLDANGIEDETESFESLGLNADYYIPAIHLYYNDDLTEA</sequence>